<evidence type="ECO:0000313" key="3">
    <source>
        <dbReference type="EMBL" id="SVC49257.1"/>
    </source>
</evidence>
<sequence>MTGNTSSNRAHPLAKSSLERYWKSNLRIMLILLTVWAIAGLGCGVLIADWLNQFTLPGTGFPLGFWFAHQASIVVFVLLILTYCLLMNRLDEAHHDEVTQAGQEHGAEPEK</sequence>
<proteinExistence type="predicted"/>
<keyword evidence="1" id="KW-1133">Transmembrane helix</keyword>
<feature type="transmembrane region" description="Helical" evidence="1">
    <location>
        <begin position="28"/>
        <end position="51"/>
    </location>
</feature>
<protein>
    <recommendedName>
        <fullName evidence="2">Sodium symporter small subunit domain-containing protein</fullName>
    </recommendedName>
</protein>
<reference evidence="3" key="1">
    <citation type="submission" date="2018-05" db="EMBL/GenBank/DDBJ databases">
        <authorList>
            <person name="Lanie J.A."/>
            <person name="Ng W.-L."/>
            <person name="Kazmierczak K.M."/>
            <person name="Andrzejewski T.M."/>
            <person name="Davidsen T.M."/>
            <person name="Wayne K.J."/>
            <person name="Tettelin H."/>
            <person name="Glass J.I."/>
            <person name="Rusch D."/>
            <person name="Podicherti R."/>
            <person name="Tsui H.-C.T."/>
            <person name="Winkler M.E."/>
        </authorList>
    </citation>
    <scope>NUCLEOTIDE SEQUENCE</scope>
</reference>
<keyword evidence="1" id="KW-0472">Membrane</keyword>
<dbReference type="InterPro" id="IPR019886">
    <property type="entry name" value="Na_symporter_ssu"/>
</dbReference>
<organism evidence="3">
    <name type="scientific">marine metagenome</name>
    <dbReference type="NCBI Taxonomy" id="408172"/>
    <lineage>
        <taxon>unclassified sequences</taxon>
        <taxon>metagenomes</taxon>
        <taxon>ecological metagenomes</taxon>
    </lineage>
</organism>
<keyword evidence="1" id="KW-0812">Transmembrane</keyword>
<dbReference type="Pfam" id="PF13937">
    <property type="entry name" value="DUF4212"/>
    <property type="match status" value="1"/>
</dbReference>
<feature type="domain" description="Sodium symporter small subunit" evidence="2">
    <location>
        <begin position="19"/>
        <end position="95"/>
    </location>
</feature>
<gene>
    <name evidence="3" type="ORF">METZ01_LOCUS302111</name>
</gene>
<accession>A0A382MN91</accession>
<name>A0A382MN91_9ZZZZ</name>
<dbReference type="EMBL" id="UINC01094208">
    <property type="protein sequence ID" value="SVC49257.1"/>
    <property type="molecule type" value="Genomic_DNA"/>
</dbReference>
<dbReference type="AlphaFoldDB" id="A0A382MN91"/>
<feature type="transmembrane region" description="Helical" evidence="1">
    <location>
        <begin position="63"/>
        <end position="86"/>
    </location>
</feature>
<dbReference type="NCBIfam" id="TIGR03647">
    <property type="entry name" value="Na_symport_sm"/>
    <property type="match status" value="1"/>
</dbReference>
<evidence type="ECO:0000256" key="1">
    <source>
        <dbReference type="SAM" id="Phobius"/>
    </source>
</evidence>
<evidence type="ECO:0000259" key="2">
    <source>
        <dbReference type="Pfam" id="PF13937"/>
    </source>
</evidence>